<feature type="non-terminal residue" evidence="2">
    <location>
        <position position="103"/>
    </location>
</feature>
<proteinExistence type="predicted"/>
<gene>
    <name evidence="2" type="ORF">FWILDA_LOCUS18754</name>
</gene>
<organism evidence="2 3">
    <name type="scientific">Funneliformis geosporum</name>
    <dbReference type="NCBI Taxonomy" id="1117311"/>
    <lineage>
        <taxon>Eukaryota</taxon>
        <taxon>Fungi</taxon>
        <taxon>Fungi incertae sedis</taxon>
        <taxon>Mucoromycota</taxon>
        <taxon>Glomeromycotina</taxon>
        <taxon>Glomeromycetes</taxon>
        <taxon>Glomerales</taxon>
        <taxon>Glomeraceae</taxon>
        <taxon>Funneliformis</taxon>
    </lineage>
</organism>
<evidence type="ECO:0000256" key="1">
    <source>
        <dbReference type="SAM" id="MobiDB-lite"/>
    </source>
</evidence>
<dbReference type="Proteomes" id="UP001153678">
    <property type="component" value="Unassembled WGS sequence"/>
</dbReference>
<sequence>DELMSKVKMLVLIAPRASPDNSSPQPFLPPQPRIVSPDPYVLPTQYEPEAPETVSCPAFIPESELSEEEKNQRKAQEQADYEELVNPELMTTWNYLLDLLPEN</sequence>
<keyword evidence="3" id="KW-1185">Reference proteome</keyword>
<protein>
    <submittedName>
        <fullName evidence="2">16121_t:CDS:1</fullName>
    </submittedName>
</protein>
<evidence type="ECO:0000313" key="2">
    <source>
        <dbReference type="EMBL" id="CAI2198800.1"/>
    </source>
</evidence>
<comment type="caution">
    <text evidence="2">The sequence shown here is derived from an EMBL/GenBank/DDBJ whole genome shotgun (WGS) entry which is preliminary data.</text>
</comment>
<dbReference type="EMBL" id="CAMKVN010019565">
    <property type="protein sequence ID" value="CAI2198800.1"/>
    <property type="molecule type" value="Genomic_DNA"/>
</dbReference>
<evidence type="ECO:0000313" key="3">
    <source>
        <dbReference type="Proteomes" id="UP001153678"/>
    </source>
</evidence>
<reference evidence="2" key="1">
    <citation type="submission" date="2022-08" db="EMBL/GenBank/DDBJ databases">
        <authorList>
            <person name="Kallberg Y."/>
            <person name="Tangrot J."/>
            <person name="Rosling A."/>
        </authorList>
    </citation>
    <scope>NUCLEOTIDE SEQUENCE</scope>
    <source>
        <strain evidence="2">Wild A</strain>
    </source>
</reference>
<dbReference type="AlphaFoldDB" id="A0A9W4X0D5"/>
<name>A0A9W4X0D5_9GLOM</name>
<accession>A0A9W4X0D5</accession>
<feature type="region of interest" description="Disordered" evidence="1">
    <location>
        <begin position="15"/>
        <end position="35"/>
    </location>
</feature>